<feature type="transmembrane region" description="Helical" evidence="1">
    <location>
        <begin position="153"/>
        <end position="175"/>
    </location>
</feature>
<evidence type="ECO:0000259" key="2">
    <source>
        <dbReference type="Pfam" id="PF07670"/>
    </source>
</evidence>
<dbReference type="Proteomes" id="UP001600894">
    <property type="component" value="Unassembled WGS sequence"/>
</dbReference>
<organism evidence="3 4">
    <name type="scientific">Enterocloster alcoholdehydrogenati</name>
    <dbReference type="NCBI Taxonomy" id="2547410"/>
    <lineage>
        <taxon>Bacteria</taxon>
        <taxon>Bacillati</taxon>
        <taxon>Bacillota</taxon>
        <taxon>Clostridia</taxon>
        <taxon>Lachnospirales</taxon>
        <taxon>Lachnospiraceae</taxon>
        <taxon>Enterocloster</taxon>
    </lineage>
</organism>
<protein>
    <submittedName>
        <fullName evidence="3">Spore maturation protein</fullName>
    </submittedName>
</protein>
<evidence type="ECO:0000256" key="1">
    <source>
        <dbReference type="SAM" id="Phobius"/>
    </source>
</evidence>
<keyword evidence="4" id="KW-1185">Reference proteome</keyword>
<dbReference type="PANTHER" id="PTHR35793">
    <property type="entry name" value="INNER MEMBRANE PROTEIN YJIG"/>
    <property type="match status" value="1"/>
</dbReference>
<proteinExistence type="predicted"/>
<feature type="transmembrane region" description="Helical" evidence="1">
    <location>
        <begin position="88"/>
        <end position="107"/>
    </location>
</feature>
<feature type="domain" description="Nucleoside transporter/FeoB GTPase Gate" evidence="2">
    <location>
        <begin position="47"/>
        <end position="146"/>
    </location>
</feature>
<dbReference type="RefSeq" id="WP_176255858.1">
    <property type="nucleotide sequence ID" value="NZ_BAABXL010000001.1"/>
</dbReference>
<dbReference type="InterPro" id="IPR011642">
    <property type="entry name" value="Gate_dom"/>
</dbReference>
<keyword evidence="1" id="KW-0812">Transmembrane</keyword>
<dbReference type="PANTHER" id="PTHR35793:SF2">
    <property type="entry name" value="INNER MEMBRANE PROTEIN YJIG"/>
    <property type="match status" value="1"/>
</dbReference>
<accession>A0ABQ0ASL6</accession>
<feature type="transmembrane region" description="Helical" evidence="1">
    <location>
        <begin position="119"/>
        <end position="141"/>
    </location>
</feature>
<feature type="transmembrane region" description="Helical" evidence="1">
    <location>
        <begin position="6"/>
        <end position="25"/>
    </location>
</feature>
<keyword evidence="1" id="KW-0472">Membrane</keyword>
<keyword evidence="1" id="KW-1133">Transmembrane helix</keyword>
<dbReference type="Pfam" id="PF07670">
    <property type="entry name" value="Gate"/>
    <property type="match status" value="1"/>
</dbReference>
<sequence length="177" mass="18322">MTFLLFLSEAMVPLMIFYMVGFGLLSGRPVLDDFIRGARDGMKTVAGIFPTLVGLMVSVGVLRSSGLLDALGELLKAPAALVGLPAPILPAALVRLVSNSAATGLVLDLFKEYGTESRIGLMASILMGSTETVLYCMSIYFGSVGIRKTRYTLAGGLLAALVSLAASAVLSGLMAGG</sequence>
<evidence type="ECO:0000313" key="4">
    <source>
        <dbReference type="Proteomes" id="UP001600894"/>
    </source>
</evidence>
<evidence type="ECO:0000313" key="3">
    <source>
        <dbReference type="EMBL" id="GAA6267026.1"/>
    </source>
</evidence>
<reference evidence="3 4" key="1">
    <citation type="submission" date="2024-04" db="EMBL/GenBank/DDBJ databases">
        <title>Defined microbial consortia suppress multidrug-resistant proinflammatory Enterobacteriaceae via ecological control.</title>
        <authorList>
            <person name="Furuichi M."/>
            <person name="Kawaguchi T."/>
            <person name="Pust M."/>
            <person name="Yasuma K."/>
            <person name="Plichta D."/>
            <person name="Hasegawa N."/>
            <person name="Ohya T."/>
            <person name="Bhattarai S."/>
            <person name="Sasajima S."/>
            <person name="Aoto Y."/>
            <person name="Tuganbaev T."/>
            <person name="Yaginuma M."/>
            <person name="Ueda M."/>
            <person name="Okahashi N."/>
            <person name="Amafuji K."/>
            <person name="Kiridooshi Y."/>
            <person name="Sugita K."/>
            <person name="Strazar M."/>
            <person name="Skelly A."/>
            <person name="Suda W."/>
            <person name="Hattori M."/>
            <person name="Nakamoto N."/>
            <person name="Caballero S."/>
            <person name="Norman J."/>
            <person name="Olle B."/>
            <person name="Tanoue T."/>
            <person name="Arita M."/>
            <person name="Bucci V."/>
            <person name="Atarashi K."/>
            <person name="Xavier R."/>
            <person name="Honda K."/>
        </authorList>
    </citation>
    <scope>NUCLEOTIDE SEQUENCE [LARGE SCALE GENOMIC DNA]</scope>
    <source>
        <strain evidence="4">f13</strain>
    </source>
</reference>
<feature type="transmembrane region" description="Helical" evidence="1">
    <location>
        <begin position="45"/>
        <end position="68"/>
    </location>
</feature>
<dbReference type="InterPro" id="IPR052549">
    <property type="entry name" value="SpmB"/>
</dbReference>
<gene>
    <name evidence="3" type="ORF">F130042H8_00860</name>
</gene>
<name>A0ABQ0ASL6_9FIRM</name>
<dbReference type="EMBL" id="BAABXL010000001">
    <property type="protein sequence ID" value="GAA6267026.1"/>
    <property type="molecule type" value="Genomic_DNA"/>
</dbReference>
<comment type="caution">
    <text evidence="3">The sequence shown here is derived from an EMBL/GenBank/DDBJ whole genome shotgun (WGS) entry which is preliminary data.</text>
</comment>